<sequence>MSVPREILQWIDQKYPKPRVDREWLQGCYEWAIEEPGVGPVPPYPPKLFELIEDQLLKSNLSESMDLETGLPHDIGDFNKTLTLPATSTLVEITSLTEIGYSAFQLDQIRKAREERIQAGLDEYGEGEEDADIEIEGEGPMPKYPRGMLSFVLSDGKTSFKACEYRTLHDLSLVRTPLGFKMHLKNVRVVRGVAHLEPKNVTLLGGHSDLQALKSYHFRQNLRQRMNLPPEPMPERADENAAGVISPPLPPAGGASINGRAPLQEISPPPSPSLLPTRNDDEELEPRRRRVPSTSSTLIPSVSRSQLSSTSPYFHNTSTAGPSNTNLASSMALSPTLRQSAPTRNASPPMSDLDVDWAILDEMERDASNTNNINGNNKGKKKDTTTKTAGASEELTLLGDLQEPTAFPRIFAAPPSLDSKLQLTPGFNAQNVVNPNDDDDMFDGMMDDDVVLGSDDLRMLENAEQEAMAATTSSEQQASSKSRTATTTTTATPKLTPKPFPLSQPTRAGSSSKPRAPTTTGNRQPPAEIITIDSDSDSDKNNGMQIDDEDDVDDKENMPVETRHVRRRMAGLNGASSNVRGVELAVLSQSRSRSRQPQASQRAGPEEDVLEISDSD</sequence>
<feature type="compositionally biased region" description="Polar residues" evidence="3">
    <location>
        <begin position="292"/>
        <end position="348"/>
    </location>
</feature>
<organism evidence="6 7">
    <name type="scientific">Candolleomyces aberdarensis</name>
    <dbReference type="NCBI Taxonomy" id="2316362"/>
    <lineage>
        <taxon>Eukaryota</taxon>
        <taxon>Fungi</taxon>
        <taxon>Dikarya</taxon>
        <taxon>Basidiomycota</taxon>
        <taxon>Agaricomycotina</taxon>
        <taxon>Agaricomycetes</taxon>
        <taxon>Agaricomycetidae</taxon>
        <taxon>Agaricales</taxon>
        <taxon>Agaricineae</taxon>
        <taxon>Psathyrellaceae</taxon>
        <taxon>Candolleomyces</taxon>
    </lineage>
</organism>
<dbReference type="InterPro" id="IPR049363">
    <property type="entry name" value="RMI1_N"/>
</dbReference>
<feature type="region of interest" description="Disordered" evidence="3">
    <location>
        <begin position="226"/>
        <end position="351"/>
    </location>
</feature>
<feature type="compositionally biased region" description="Polar residues" evidence="3">
    <location>
        <begin position="503"/>
        <end position="523"/>
    </location>
</feature>
<feature type="domain" description="RMI1 N-terminal" evidence="5">
    <location>
        <begin position="16"/>
        <end position="64"/>
    </location>
</feature>
<evidence type="ECO:0000256" key="1">
    <source>
        <dbReference type="ARBA" id="ARBA00006395"/>
    </source>
</evidence>
<gene>
    <name evidence="6" type="ORF">EST38_g3014</name>
</gene>
<protein>
    <recommendedName>
        <fullName evidence="2">RecQ-mediated genome instability protein 1</fullName>
    </recommendedName>
</protein>
<comment type="caution">
    <text evidence="6">The sequence shown here is derived from an EMBL/GenBank/DDBJ whole genome shotgun (WGS) entry which is preliminary data.</text>
</comment>
<dbReference type="GO" id="GO:0031422">
    <property type="term" value="C:RecQ family helicase-topoisomerase III complex"/>
    <property type="evidence" value="ECO:0007669"/>
    <property type="project" value="TreeGrafter"/>
</dbReference>
<dbReference type="OrthoDB" id="341511at2759"/>
<dbReference type="PANTHER" id="PTHR14790">
    <property type="entry name" value="RECQ-MEDIATED GENOME INSTABILITY PROTEIN 1 RMI1"/>
    <property type="match status" value="1"/>
</dbReference>
<evidence type="ECO:0000256" key="3">
    <source>
        <dbReference type="SAM" id="MobiDB-lite"/>
    </source>
</evidence>
<dbReference type="GO" id="GO:0000724">
    <property type="term" value="P:double-strand break repair via homologous recombination"/>
    <property type="evidence" value="ECO:0007669"/>
    <property type="project" value="TreeGrafter"/>
</dbReference>
<dbReference type="STRING" id="2316362.A0A4V1Q4P9"/>
<dbReference type="Gene3D" id="2.40.50.770">
    <property type="entry name" value="RecQ-mediated genome instability protein Rmi1, C-terminal domain"/>
    <property type="match status" value="1"/>
</dbReference>
<dbReference type="GO" id="GO:0016604">
    <property type="term" value="C:nuclear body"/>
    <property type="evidence" value="ECO:0007669"/>
    <property type="project" value="TreeGrafter"/>
</dbReference>
<evidence type="ECO:0000313" key="7">
    <source>
        <dbReference type="Proteomes" id="UP000290288"/>
    </source>
</evidence>
<comment type="similarity">
    <text evidence="1">Belongs to the RMI1 family.</text>
</comment>
<proteinExistence type="inferred from homology"/>
<name>A0A4V1Q4P9_9AGAR</name>
<feature type="compositionally biased region" description="Low complexity" evidence="3">
    <location>
        <begin position="588"/>
        <end position="603"/>
    </location>
</feature>
<dbReference type="InterPro" id="IPR013894">
    <property type="entry name" value="RMI1_OB"/>
</dbReference>
<evidence type="ECO:0000313" key="6">
    <source>
        <dbReference type="EMBL" id="RXW22848.1"/>
    </source>
</evidence>
<feature type="region of interest" description="Disordered" evidence="3">
    <location>
        <begin position="366"/>
        <end position="388"/>
    </location>
</feature>
<accession>A0A4V1Q4P9</accession>
<feature type="compositionally biased region" description="Low complexity" evidence="3">
    <location>
        <begin position="467"/>
        <end position="495"/>
    </location>
</feature>
<dbReference type="PANTHER" id="PTHR14790:SF15">
    <property type="entry name" value="RECQ-MEDIATED GENOME INSTABILITY PROTEIN 1"/>
    <property type="match status" value="1"/>
</dbReference>
<reference evidence="6 7" key="1">
    <citation type="submission" date="2019-01" db="EMBL/GenBank/DDBJ databases">
        <title>Draft genome sequence of Psathyrella aberdarensis IHI B618.</title>
        <authorList>
            <person name="Buettner E."/>
            <person name="Kellner H."/>
        </authorList>
    </citation>
    <scope>NUCLEOTIDE SEQUENCE [LARGE SCALE GENOMIC DNA]</scope>
    <source>
        <strain evidence="6 7">IHI B618</strain>
    </source>
</reference>
<dbReference type="EMBL" id="SDEE01000059">
    <property type="protein sequence ID" value="RXW22848.1"/>
    <property type="molecule type" value="Genomic_DNA"/>
</dbReference>
<feature type="region of interest" description="Disordered" evidence="3">
    <location>
        <begin position="465"/>
        <end position="616"/>
    </location>
</feature>
<dbReference type="AlphaFoldDB" id="A0A4V1Q4P9"/>
<dbReference type="InterPro" id="IPR042470">
    <property type="entry name" value="RMI1_N_C_sf"/>
</dbReference>
<dbReference type="Pfam" id="PF21000">
    <property type="entry name" value="RMI1_N_N"/>
    <property type="match status" value="1"/>
</dbReference>
<evidence type="ECO:0000256" key="2">
    <source>
        <dbReference type="ARBA" id="ARBA00018987"/>
    </source>
</evidence>
<evidence type="ECO:0000259" key="4">
    <source>
        <dbReference type="Pfam" id="PF08585"/>
    </source>
</evidence>
<keyword evidence="7" id="KW-1185">Reference proteome</keyword>
<feature type="domain" description="RecQ mediated genome instability protein 1 OB-fold" evidence="4">
    <location>
        <begin position="72"/>
        <end position="208"/>
    </location>
</feature>
<dbReference type="GO" id="GO:0000712">
    <property type="term" value="P:resolution of meiotic recombination intermediates"/>
    <property type="evidence" value="ECO:0007669"/>
    <property type="project" value="TreeGrafter"/>
</dbReference>
<feature type="compositionally biased region" description="Acidic residues" evidence="3">
    <location>
        <begin position="606"/>
        <end position="616"/>
    </location>
</feature>
<evidence type="ECO:0000259" key="5">
    <source>
        <dbReference type="Pfam" id="PF21000"/>
    </source>
</evidence>
<dbReference type="Pfam" id="PF08585">
    <property type="entry name" value="RMI1_N_C"/>
    <property type="match status" value="1"/>
</dbReference>
<dbReference type="Proteomes" id="UP000290288">
    <property type="component" value="Unassembled WGS sequence"/>
</dbReference>